<reference evidence="2" key="1">
    <citation type="submission" date="2023-03" db="EMBL/GenBank/DDBJ databases">
        <title>Actinorhabdospora filicis NBRC 111898.</title>
        <authorList>
            <person name="Ichikawa N."/>
            <person name="Sato H."/>
            <person name="Tonouchi N."/>
        </authorList>
    </citation>
    <scope>NUCLEOTIDE SEQUENCE</scope>
    <source>
        <strain evidence="2">NBRC 111898</strain>
    </source>
</reference>
<name>A0A9W6SGK3_9ACTN</name>
<accession>A0A9W6SGK3</accession>
<gene>
    <name evidence="2" type="ORF">Afil01_15610</name>
</gene>
<dbReference type="Proteomes" id="UP001165079">
    <property type="component" value="Unassembled WGS sequence"/>
</dbReference>
<dbReference type="RefSeq" id="WP_285661915.1">
    <property type="nucleotide sequence ID" value="NZ_BSTX01000001.1"/>
</dbReference>
<dbReference type="InterPro" id="IPR004942">
    <property type="entry name" value="Roadblock/LAMTOR2_dom"/>
</dbReference>
<dbReference type="Gene3D" id="3.30.450.30">
    <property type="entry name" value="Dynein light chain 2a, cytoplasmic"/>
    <property type="match status" value="1"/>
</dbReference>
<feature type="domain" description="Roadblock/LAMTOR2" evidence="1">
    <location>
        <begin position="7"/>
        <end position="97"/>
    </location>
</feature>
<dbReference type="PANTHER" id="PTHR36222:SF1">
    <property type="entry name" value="SERINE PROTEASE INHIBITOR RV3364C"/>
    <property type="match status" value="1"/>
</dbReference>
<proteinExistence type="predicted"/>
<dbReference type="SMART" id="SM00960">
    <property type="entry name" value="Robl_LC7"/>
    <property type="match status" value="1"/>
</dbReference>
<dbReference type="SUPFAM" id="SSF103196">
    <property type="entry name" value="Roadblock/LC7 domain"/>
    <property type="match status" value="1"/>
</dbReference>
<dbReference type="AlphaFoldDB" id="A0A9W6SGK3"/>
<sequence length="135" mass="14140">MTELDLDFLLNDFVARVPDVTHTLAVSADGLLIARNNALNEDDADRLAAVASGLVSLLHSAAKSLEAGRVISNLTEMDGGYLSTMSVSSGACLVALISRDGDLGQVGHELTKLINQVGPALTPHARPTLLPHKTT</sequence>
<evidence type="ECO:0000313" key="2">
    <source>
        <dbReference type="EMBL" id="GLZ76754.1"/>
    </source>
</evidence>
<evidence type="ECO:0000259" key="1">
    <source>
        <dbReference type="SMART" id="SM00960"/>
    </source>
</evidence>
<evidence type="ECO:0000313" key="3">
    <source>
        <dbReference type="Proteomes" id="UP001165079"/>
    </source>
</evidence>
<protein>
    <submittedName>
        <fullName evidence="2">Dynein regulation protein LC7</fullName>
    </submittedName>
</protein>
<dbReference type="EMBL" id="BSTX01000001">
    <property type="protein sequence ID" value="GLZ76754.1"/>
    <property type="molecule type" value="Genomic_DNA"/>
</dbReference>
<dbReference type="InterPro" id="IPR053141">
    <property type="entry name" value="Mycobact_SerProt_Inhib_Rv3364c"/>
</dbReference>
<dbReference type="Pfam" id="PF03259">
    <property type="entry name" value="Robl_LC7"/>
    <property type="match status" value="1"/>
</dbReference>
<keyword evidence="3" id="KW-1185">Reference proteome</keyword>
<dbReference type="PANTHER" id="PTHR36222">
    <property type="entry name" value="SERINE PROTEASE INHIBITOR RV3364C"/>
    <property type="match status" value="1"/>
</dbReference>
<organism evidence="2 3">
    <name type="scientific">Actinorhabdospora filicis</name>
    <dbReference type="NCBI Taxonomy" id="1785913"/>
    <lineage>
        <taxon>Bacteria</taxon>
        <taxon>Bacillati</taxon>
        <taxon>Actinomycetota</taxon>
        <taxon>Actinomycetes</taxon>
        <taxon>Micromonosporales</taxon>
        <taxon>Micromonosporaceae</taxon>
        <taxon>Actinorhabdospora</taxon>
    </lineage>
</organism>
<comment type="caution">
    <text evidence="2">The sequence shown here is derived from an EMBL/GenBank/DDBJ whole genome shotgun (WGS) entry which is preliminary data.</text>
</comment>